<evidence type="ECO:0000313" key="3">
    <source>
        <dbReference type="EMBL" id="KZS92263.1"/>
    </source>
</evidence>
<organism evidence="3 4">
    <name type="scientific">Sistotremastrum niveocremeum HHB9708</name>
    <dbReference type="NCBI Taxonomy" id="1314777"/>
    <lineage>
        <taxon>Eukaryota</taxon>
        <taxon>Fungi</taxon>
        <taxon>Dikarya</taxon>
        <taxon>Basidiomycota</taxon>
        <taxon>Agaricomycotina</taxon>
        <taxon>Agaricomycetes</taxon>
        <taxon>Sistotremastrales</taxon>
        <taxon>Sistotremastraceae</taxon>
        <taxon>Sertulicium</taxon>
        <taxon>Sertulicium niveocremeum</taxon>
    </lineage>
</organism>
<dbReference type="PANTHER" id="PTHR33840">
    <property type="match status" value="1"/>
</dbReference>
<proteinExistence type="predicted"/>
<sequence>MAAQDTSFSVADSPSPSIRRTTTTSTNGSTVTVTRHITGDDHSHNGESNGNGLTVSQLTSAGLDQSTATLVEDNYFNPNSVGRRQKGLIGPLKSPSIKPVPQPQPVKPPSPIRYNPPSPVKPSAPAPPITTPLEVNSIVPPSIPLDRSCWPPITQGRPRTLVLCFDGTGDEFGDDNSNIVKFFRLLKKNDPTRQMCYYQAGIGTYSNPSIATPGAAFVANKLDEAVAWYLHAHVQEGYEFLMQNYIAGDRICIFGFSRGAYTARAVAGMVHSIGLIPPWNKQQVPFAWKIYRDGSPEGLIKASEFKATFSINVIIDYVGVFDTVASVGVLSSKELPFAASNRAIRVFRHALSLDERRVKFKTSHFHNPPKISDHTEDRIKAHQITGSLSQDDALRGKRVDPNATATRNKKRPETDALEVWFAGCHCDVGGGSVKSNVGINLAMIPLRWMIKETIATNTGILYDLAQLDLIGLTPHHLPLHPSVPYPQLVDIPGDHEGVGTRQSNPMPFEEQDDALSKKYDALQLAWPWWILEIIPFRTKQLNEAHEQVWGYPWPNLGRGRGIPDPWKRDLNIHRSVKYRINEQGYKPKAFWVDGHGHERYLDFKDPEGLPPINWID</sequence>
<feature type="compositionally biased region" description="Low complexity" evidence="1">
    <location>
        <begin position="13"/>
        <end position="34"/>
    </location>
</feature>
<dbReference type="Pfam" id="PF09994">
    <property type="entry name" value="T6SS_Tle1-like_cat"/>
    <property type="match status" value="1"/>
</dbReference>
<dbReference type="EMBL" id="KV419411">
    <property type="protein sequence ID" value="KZS92263.1"/>
    <property type="molecule type" value="Genomic_DNA"/>
</dbReference>
<name>A0A164TCS3_9AGAM</name>
<dbReference type="PANTHER" id="PTHR33840:SF2">
    <property type="entry name" value="TLE1 PHOSPHOLIPASE DOMAIN-CONTAINING PROTEIN"/>
    <property type="match status" value="1"/>
</dbReference>
<protein>
    <recommendedName>
        <fullName evidence="2">T6SS Phospholipase effector Tle1-like catalytic domain-containing protein</fullName>
    </recommendedName>
</protein>
<accession>A0A164TCS3</accession>
<keyword evidence="4" id="KW-1185">Reference proteome</keyword>
<feature type="region of interest" description="Disordered" evidence="1">
    <location>
        <begin position="75"/>
        <end position="128"/>
    </location>
</feature>
<dbReference type="AlphaFoldDB" id="A0A164TCS3"/>
<evidence type="ECO:0000313" key="4">
    <source>
        <dbReference type="Proteomes" id="UP000076722"/>
    </source>
</evidence>
<dbReference type="SUPFAM" id="SSF53474">
    <property type="entry name" value="alpha/beta-Hydrolases"/>
    <property type="match status" value="1"/>
</dbReference>
<evidence type="ECO:0000256" key="1">
    <source>
        <dbReference type="SAM" id="MobiDB-lite"/>
    </source>
</evidence>
<feature type="domain" description="T6SS Phospholipase effector Tle1-like catalytic" evidence="2">
    <location>
        <begin position="159"/>
        <end position="452"/>
    </location>
</feature>
<dbReference type="InterPro" id="IPR018712">
    <property type="entry name" value="Tle1-like_cat"/>
</dbReference>
<dbReference type="InterPro" id="IPR029058">
    <property type="entry name" value="AB_hydrolase_fold"/>
</dbReference>
<feature type="compositionally biased region" description="Pro residues" evidence="1">
    <location>
        <begin position="98"/>
        <end position="128"/>
    </location>
</feature>
<feature type="region of interest" description="Disordered" evidence="1">
    <location>
        <begin position="1"/>
        <end position="55"/>
    </location>
</feature>
<feature type="compositionally biased region" description="Polar residues" evidence="1">
    <location>
        <begin position="46"/>
        <end position="55"/>
    </location>
</feature>
<dbReference type="STRING" id="1314777.A0A164TCS3"/>
<dbReference type="OrthoDB" id="3162439at2759"/>
<reference evidence="3 4" key="1">
    <citation type="journal article" date="2016" name="Mol. Biol. Evol.">
        <title>Comparative Genomics of Early-Diverging Mushroom-Forming Fungi Provides Insights into the Origins of Lignocellulose Decay Capabilities.</title>
        <authorList>
            <person name="Nagy L.G."/>
            <person name="Riley R."/>
            <person name="Tritt A."/>
            <person name="Adam C."/>
            <person name="Daum C."/>
            <person name="Floudas D."/>
            <person name="Sun H."/>
            <person name="Yadav J.S."/>
            <person name="Pangilinan J."/>
            <person name="Larsson K.H."/>
            <person name="Matsuura K."/>
            <person name="Barry K."/>
            <person name="Labutti K."/>
            <person name="Kuo R."/>
            <person name="Ohm R.A."/>
            <person name="Bhattacharya S.S."/>
            <person name="Shirouzu T."/>
            <person name="Yoshinaga Y."/>
            <person name="Martin F.M."/>
            <person name="Grigoriev I.V."/>
            <person name="Hibbett D.S."/>
        </authorList>
    </citation>
    <scope>NUCLEOTIDE SEQUENCE [LARGE SCALE GENOMIC DNA]</scope>
    <source>
        <strain evidence="3 4">HHB9708</strain>
    </source>
</reference>
<dbReference type="Proteomes" id="UP000076722">
    <property type="component" value="Unassembled WGS sequence"/>
</dbReference>
<evidence type="ECO:0000259" key="2">
    <source>
        <dbReference type="Pfam" id="PF09994"/>
    </source>
</evidence>
<feature type="compositionally biased region" description="Polar residues" evidence="1">
    <location>
        <begin position="1"/>
        <end position="12"/>
    </location>
</feature>
<gene>
    <name evidence="3" type="ORF">SISNIDRAFT_429504</name>
</gene>